<gene>
    <name evidence="1" type="ORF">LCGC14_2341770</name>
</gene>
<name>A0A0F9CZD9_9ZZZZ</name>
<accession>A0A0F9CZD9</accession>
<sequence>MVGDLLWRFYSTGLGDEGIIAQGSYHRFRRRKREVVLGEEASPEDIDVMAFRPAAGRAYEGSQEGGIIQAVKEPSEGFDDGWRLNFCAEGGSISECHGKLTPSCWLRDAVVDRTCVSAFVGASLLPYIATVKPFPNNKLTIKRRALDLSRQIIRTFVPKEERAGFPAPSISVVSTGTIG</sequence>
<comment type="caution">
    <text evidence="1">The sequence shown here is derived from an EMBL/GenBank/DDBJ whole genome shotgun (WGS) entry which is preliminary data.</text>
</comment>
<proteinExistence type="predicted"/>
<protein>
    <submittedName>
        <fullName evidence="1">Uncharacterized protein</fullName>
    </submittedName>
</protein>
<evidence type="ECO:0000313" key="1">
    <source>
        <dbReference type="EMBL" id="KKL46816.1"/>
    </source>
</evidence>
<dbReference type="EMBL" id="LAZR01033897">
    <property type="protein sequence ID" value="KKL46816.1"/>
    <property type="molecule type" value="Genomic_DNA"/>
</dbReference>
<dbReference type="AlphaFoldDB" id="A0A0F9CZD9"/>
<reference evidence="1" key="1">
    <citation type="journal article" date="2015" name="Nature">
        <title>Complex archaea that bridge the gap between prokaryotes and eukaryotes.</title>
        <authorList>
            <person name="Spang A."/>
            <person name="Saw J.H."/>
            <person name="Jorgensen S.L."/>
            <person name="Zaremba-Niedzwiedzka K."/>
            <person name="Martijn J."/>
            <person name="Lind A.E."/>
            <person name="van Eijk R."/>
            <person name="Schleper C."/>
            <person name="Guy L."/>
            <person name="Ettema T.J."/>
        </authorList>
    </citation>
    <scope>NUCLEOTIDE SEQUENCE</scope>
</reference>
<organism evidence="1">
    <name type="scientific">marine sediment metagenome</name>
    <dbReference type="NCBI Taxonomy" id="412755"/>
    <lineage>
        <taxon>unclassified sequences</taxon>
        <taxon>metagenomes</taxon>
        <taxon>ecological metagenomes</taxon>
    </lineage>
</organism>